<accession>A0A6J4QEN2</accession>
<sequence>MGPFWLFVKKELLLEEAQRKASTDSESFE</sequence>
<name>A0A6J4QEN2_9ACTN</name>
<protein>
    <submittedName>
        <fullName evidence="1">Uncharacterized protein</fullName>
    </submittedName>
</protein>
<evidence type="ECO:0000313" key="1">
    <source>
        <dbReference type="EMBL" id="CAA9442746.1"/>
    </source>
</evidence>
<dbReference type="AlphaFoldDB" id="A0A6J4QEN2"/>
<organism evidence="1">
    <name type="scientific">uncultured Rubrobacteraceae bacterium</name>
    <dbReference type="NCBI Taxonomy" id="349277"/>
    <lineage>
        <taxon>Bacteria</taxon>
        <taxon>Bacillati</taxon>
        <taxon>Actinomycetota</taxon>
        <taxon>Rubrobacteria</taxon>
        <taxon>Rubrobacterales</taxon>
        <taxon>Rubrobacteraceae</taxon>
        <taxon>environmental samples</taxon>
    </lineage>
</organism>
<proteinExistence type="predicted"/>
<gene>
    <name evidence="1" type="ORF">AVDCRST_MAG82-3047</name>
</gene>
<dbReference type="EMBL" id="CADCVA010000370">
    <property type="protein sequence ID" value="CAA9442746.1"/>
    <property type="molecule type" value="Genomic_DNA"/>
</dbReference>
<feature type="non-terminal residue" evidence="1">
    <location>
        <position position="29"/>
    </location>
</feature>
<reference evidence="1" key="1">
    <citation type="submission" date="2020-02" db="EMBL/GenBank/DDBJ databases">
        <authorList>
            <person name="Meier V. D."/>
        </authorList>
    </citation>
    <scope>NUCLEOTIDE SEQUENCE</scope>
    <source>
        <strain evidence="1">AVDCRST_MAG82</strain>
    </source>
</reference>